<name>A0ABX0M5Z9_9BURK</name>
<dbReference type="EMBL" id="VVIW01000014">
    <property type="protein sequence ID" value="NHZ42650.1"/>
    <property type="molecule type" value="Genomic_DNA"/>
</dbReference>
<reference evidence="2 3" key="1">
    <citation type="submission" date="2019-09" db="EMBL/GenBank/DDBJ databases">
        <title>Taxonomy of Antarctic Massilia spp.: description of Massilia rubra sp. nov., Massilia aquatica sp. nov., Massilia mucilaginosa sp. nov., Massilia frigida sp. nov. isolated from streams, lakes and regoliths.</title>
        <authorList>
            <person name="Holochova P."/>
            <person name="Sedlacek I."/>
            <person name="Kralova S."/>
            <person name="Maslanova I."/>
            <person name="Busse H.-J."/>
            <person name="Stankova E."/>
            <person name="Vrbovska V."/>
            <person name="Kovarovic V."/>
            <person name="Bartak M."/>
            <person name="Svec P."/>
            <person name="Pantucek R."/>
        </authorList>
    </citation>
    <scope>NUCLEOTIDE SEQUENCE [LARGE SCALE GENOMIC DNA]</scope>
    <source>
        <strain evidence="2 3">CCM 8693</strain>
    </source>
</reference>
<organism evidence="2 3">
    <name type="scientific">Massilia aquatica</name>
    <dbReference type="NCBI Taxonomy" id="2609000"/>
    <lineage>
        <taxon>Bacteria</taxon>
        <taxon>Pseudomonadati</taxon>
        <taxon>Pseudomonadota</taxon>
        <taxon>Betaproteobacteria</taxon>
        <taxon>Burkholderiales</taxon>
        <taxon>Oxalobacteraceae</taxon>
        <taxon>Telluria group</taxon>
        <taxon>Massilia</taxon>
    </lineage>
</organism>
<dbReference type="PANTHER" id="PTHR46401:SF2">
    <property type="entry name" value="GLYCOSYLTRANSFERASE WBBK-RELATED"/>
    <property type="match status" value="1"/>
</dbReference>
<evidence type="ECO:0000256" key="1">
    <source>
        <dbReference type="ARBA" id="ARBA00022679"/>
    </source>
</evidence>
<keyword evidence="3" id="KW-1185">Reference proteome</keyword>
<gene>
    <name evidence="2" type="ORF">F1609_21105</name>
</gene>
<protein>
    <submittedName>
        <fullName evidence="2">Glycosyltransferase family 4 protein</fullName>
    </submittedName>
</protein>
<keyword evidence="1" id="KW-0808">Transferase</keyword>
<sequence length="360" mass="38349">MRIGILSYPMLFEREDGVQQQVRETIRALVQLGAQAGSGIEVELVNPYASRLDGYDLVHVFSATHGNLRLVEAAVEQGVPVVLTPLIAPGWNRASGTSARAADHRLGSLTSWNVQSGYAQTRRALQQASLIVALGEAEKLAIGAGFLIDSGRVRVLPNGVNPALLAADGELFRQRTGMSGPFALMAGPISPYQNQLAMAQAMAALSLPMVLVGEVVERDQDYLRELRSVRGLTCLGALRQDEAMLASTYAAAALCIAPGDGQGTALAVRDALAAGSPMLIARDSPFSLAGAEFALARVDWDDTDAQQRAVLRLLVSPPPREQVRALVRGDSWERVARQVAACYAQVHAVHAGRQSAPAWA</sequence>
<dbReference type="Proteomes" id="UP000819052">
    <property type="component" value="Unassembled WGS sequence"/>
</dbReference>
<dbReference type="RefSeq" id="WP_167078645.1">
    <property type="nucleotide sequence ID" value="NZ_VVIW01000014.1"/>
</dbReference>
<evidence type="ECO:0000313" key="2">
    <source>
        <dbReference type="EMBL" id="NHZ42650.1"/>
    </source>
</evidence>
<accession>A0ABX0M5Z9</accession>
<dbReference type="SUPFAM" id="SSF53756">
    <property type="entry name" value="UDP-Glycosyltransferase/glycogen phosphorylase"/>
    <property type="match status" value="1"/>
</dbReference>
<proteinExistence type="predicted"/>
<dbReference type="PANTHER" id="PTHR46401">
    <property type="entry name" value="GLYCOSYLTRANSFERASE WBBK-RELATED"/>
    <property type="match status" value="1"/>
</dbReference>
<evidence type="ECO:0000313" key="3">
    <source>
        <dbReference type="Proteomes" id="UP000819052"/>
    </source>
</evidence>
<dbReference type="Gene3D" id="3.40.50.2000">
    <property type="entry name" value="Glycogen Phosphorylase B"/>
    <property type="match status" value="2"/>
</dbReference>
<comment type="caution">
    <text evidence="2">The sequence shown here is derived from an EMBL/GenBank/DDBJ whole genome shotgun (WGS) entry which is preliminary data.</text>
</comment>